<dbReference type="EMBL" id="AMCI01007605">
    <property type="protein sequence ID" value="EJW92337.1"/>
    <property type="molecule type" value="Genomic_DNA"/>
</dbReference>
<organism evidence="1">
    <name type="scientific">gut metagenome</name>
    <dbReference type="NCBI Taxonomy" id="749906"/>
    <lineage>
        <taxon>unclassified sequences</taxon>
        <taxon>metagenomes</taxon>
        <taxon>organismal metagenomes</taxon>
    </lineage>
</organism>
<accession>J9FRX9</accession>
<reference evidence="1" key="1">
    <citation type="journal article" date="2012" name="PLoS ONE">
        <title>Gene sets for utilization of primary and secondary nutrition supplies in the distal gut of endangered iberian lynx.</title>
        <authorList>
            <person name="Alcaide M."/>
            <person name="Messina E."/>
            <person name="Richter M."/>
            <person name="Bargiela R."/>
            <person name="Peplies J."/>
            <person name="Huws S.A."/>
            <person name="Newbold C.J."/>
            <person name="Golyshin P.N."/>
            <person name="Simon M.A."/>
            <person name="Lopez G."/>
            <person name="Yakimov M.M."/>
            <person name="Ferrer M."/>
        </authorList>
    </citation>
    <scope>NUCLEOTIDE SEQUENCE</scope>
</reference>
<protein>
    <submittedName>
        <fullName evidence="1">Uncharacterized protein</fullName>
    </submittedName>
</protein>
<dbReference type="AlphaFoldDB" id="J9FRX9"/>
<sequence length="38" mass="4244">GGRIILSFDYVFSTKLKKHSYVKTTKISQHDASPYGGI</sequence>
<comment type="caution">
    <text evidence="1">The sequence shown here is derived from an EMBL/GenBank/DDBJ whole genome shotgun (WGS) entry which is preliminary data.</text>
</comment>
<gene>
    <name evidence="1" type="ORF">EVA_19556</name>
</gene>
<evidence type="ECO:0000313" key="1">
    <source>
        <dbReference type="EMBL" id="EJW92337.1"/>
    </source>
</evidence>
<feature type="non-terminal residue" evidence="1">
    <location>
        <position position="1"/>
    </location>
</feature>
<name>J9FRX9_9ZZZZ</name>
<proteinExistence type="predicted"/>